<keyword evidence="2" id="KW-1185">Reference proteome</keyword>
<dbReference type="EMBL" id="BGZK01000034">
    <property type="protein sequence ID" value="GBP09160.1"/>
    <property type="molecule type" value="Genomic_DNA"/>
</dbReference>
<name>A0A4C1T6E3_EUMVA</name>
<reference evidence="1 2" key="1">
    <citation type="journal article" date="2019" name="Commun. Biol.">
        <title>The bagworm genome reveals a unique fibroin gene that provides high tensile strength.</title>
        <authorList>
            <person name="Kono N."/>
            <person name="Nakamura H."/>
            <person name="Ohtoshi R."/>
            <person name="Tomita M."/>
            <person name="Numata K."/>
            <person name="Arakawa K."/>
        </authorList>
    </citation>
    <scope>NUCLEOTIDE SEQUENCE [LARGE SCALE GENOMIC DNA]</scope>
</reference>
<keyword evidence="1" id="KW-0548">Nucleotidyltransferase</keyword>
<keyword evidence="1" id="KW-0695">RNA-directed DNA polymerase</keyword>
<organism evidence="1 2">
    <name type="scientific">Eumeta variegata</name>
    <name type="common">Bagworm moth</name>
    <name type="synonym">Eumeta japonica</name>
    <dbReference type="NCBI Taxonomy" id="151549"/>
    <lineage>
        <taxon>Eukaryota</taxon>
        <taxon>Metazoa</taxon>
        <taxon>Ecdysozoa</taxon>
        <taxon>Arthropoda</taxon>
        <taxon>Hexapoda</taxon>
        <taxon>Insecta</taxon>
        <taxon>Pterygota</taxon>
        <taxon>Neoptera</taxon>
        <taxon>Endopterygota</taxon>
        <taxon>Lepidoptera</taxon>
        <taxon>Glossata</taxon>
        <taxon>Ditrysia</taxon>
        <taxon>Tineoidea</taxon>
        <taxon>Psychidae</taxon>
        <taxon>Oiketicinae</taxon>
        <taxon>Eumeta</taxon>
    </lineage>
</organism>
<protein>
    <submittedName>
        <fullName evidence="1">RNA-directed DNA polymerase from mobile element jockey</fullName>
    </submittedName>
</protein>
<keyword evidence="1" id="KW-0808">Transferase</keyword>
<dbReference type="Proteomes" id="UP000299102">
    <property type="component" value="Unassembled WGS sequence"/>
</dbReference>
<proteinExistence type="predicted"/>
<dbReference type="OrthoDB" id="10065625at2759"/>
<dbReference type="GO" id="GO:0003964">
    <property type="term" value="F:RNA-directed DNA polymerase activity"/>
    <property type="evidence" value="ECO:0007669"/>
    <property type="project" value="UniProtKB-KW"/>
</dbReference>
<evidence type="ECO:0000313" key="2">
    <source>
        <dbReference type="Proteomes" id="UP000299102"/>
    </source>
</evidence>
<gene>
    <name evidence="1" type="primary">pol</name>
    <name evidence="1" type="ORF">EVAR_4035_1</name>
</gene>
<accession>A0A4C1T6E3</accession>
<dbReference type="AlphaFoldDB" id="A0A4C1T6E3"/>
<comment type="caution">
    <text evidence="1">The sequence shown here is derived from an EMBL/GenBank/DDBJ whole genome shotgun (WGS) entry which is preliminary data.</text>
</comment>
<sequence>MVAMTRLFNGILETGHFPGSWKIGHIITIPKASKEPPIRVKSTPDHAAVPHRQAVRAYHAATPVLPPDTKTGAVWFRSRHSTTLQLARVLHYMAAEHNRGRRIVGIFFDTEKAFHKLIMISNSKKINYASN</sequence>
<evidence type="ECO:0000313" key="1">
    <source>
        <dbReference type="EMBL" id="GBP09160.1"/>
    </source>
</evidence>